<evidence type="ECO:0000313" key="1">
    <source>
        <dbReference type="EMBL" id="SEJ06515.1"/>
    </source>
</evidence>
<sequence>MNDRPTARDIRRLLPRVRQLLKADGFEARSFGNLELKSVISEVFDGVSNDDDNSRAAYRKLRRTGKGRLRKIDAEALQAPMNPDLLGPRHALAWATLDAQANPELFQAVRAVRQRFWEVSEAPFPAFPGGREQAEDQAAQWLETQRQYASPFQRGELRIACSAGDWGAANFAFNEVINAFSDDPDWKEAGQPIVPLLMSLSERLARENVKVEVFRGFPGEGIIKGEFNSGVAPA</sequence>
<protein>
    <submittedName>
        <fullName evidence="1">Uncharacterized protein</fullName>
    </submittedName>
</protein>
<organism evidence="1 2">
    <name type="scientific">Deinococcus reticulitermitis</name>
    <dbReference type="NCBI Taxonomy" id="856736"/>
    <lineage>
        <taxon>Bacteria</taxon>
        <taxon>Thermotogati</taxon>
        <taxon>Deinococcota</taxon>
        <taxon>Deinococci</taxon>
        <taxon>Deinococcales</taxon>
        <taxon>Deinococcaceae</taxon>
        <taxon>Deinococcus</taxon>
    </lineage>
</organism>
<reference evidence="2" key="1">
    <citation type="submission" date="2016-10" db="EMBL/GenBank/DDBJ databases">
        <authorList>
            <person name="Varghese N."/>
            <person name="Submissions S."/>
        </authorList>
    </citation>
    <scope>NUCLEOTIDE SEQUENCE [LARGE SCALE GENOMIC DNA]</scope>
    <source>
        <strain evidence="2">CGMCC 1.10218</strain>
    </source>
</reference>
<gene>
    <name evidence="1" type="ORF">SAMN04488058_103246</name>
</gene>
<keyword evidence="2" id="KW-1185">Reference proteome</keyword>
<dbReference type="STRING" id="856736.SAMN04488058_103246"/>
<dbReference type="EMBL" id="FNZA01000003">
    <property type="protein sequence ID" value="SEJ06515.1"/>
    <property type="molecule type" value="Genomic_DNA"/>
</dbReference>
<proteinExistence type="predicted"/>
<name>A0A1H6W2L5_9DEIO</name>
<accession>A0A1H6W2L5</accession>
<dbReference type="RefSeq" id="WP_143068319.1">
    <property type="nucleotide sequence ID" value="NZ_FNZA01000003.1"/>
</dbReference>
<evidence type="ECO:0000313" key="2">
    <source>
        <dbReference type="Proteomes" id="UP000199223"/>
    </source>
</evidence>
<dbReference type="AlphaFoldDB" id="A0A1H6W2L5"/>
<dbReference type="Proteomes" id="UP000199223">
    <property type="component" value="Unassembled WGS sequence"/>
</dbReference>